<dbReference type="InterPro" id="IPR003439">
    <property type="entry name" value="ABC_transporter-like_ATP-bd"/>
</dbReference>
<dbReference type="Pfam" id="PF13732">
    <property type="entry name" value="DrrA1-3_C"/>
    <property type="match status" value="1"/>
</dbReference>
<dbReference type="EC" id="3.6.3.-" evidence="11"/>
<keyword evidence="4" id="KW-1003">Cell membrane</keyword>
<keyword evidence="3" id="KW-0536">Nodulation</keyword>
<dbReference type="EMBL" id="MWBQ01000039">
    <property type="protein sequence ID" value="OQA60256.1"/>
    <property type="molecule type" value="Genomic_DNA"/>
</dbReference>
<keyword evidence="7" id="KW-1278">Translocase</keyword>
<dbReference type="NCBIfam" id="TIGR01188">
    <property type="entry name" value="drrA"/>
    <property type="match status" value="1"/>
</dbReference>
<evidence type="ECO:0000256" key="9">
    <source>
        <dbReference type="ARBA" id="ARBA00049985"/>
    </source>
</evidence>
<keyword evidence="2" id="KW-0813">Transport</keyword>
<dbReference type="SUPFAM" id="SSF52540">
    <property type="entry name" value="P-loop containing nucleoside triphosphate hydrolases"/>
    <property type="match status" value="1"/>
</dbReference>
<dbReference type="GO" id="GO:0043215">
    <property type="term" value="P:daunorubicin transport"/>
    <property type="evidence" value="ECO:0007669"/>
    <property type="project" value="InterPro"/>
</dbReference>
<dbReference type="GO" id="GO:0016887">
    <property type="term" value="F:ATP hydrolysis activity"/>
    <property type="evidence" value="ECO:0007669"/>
    <property type="project" value="InterPro"/>
</dbReference>
<dbReference type="PROSITE" id="PS50893">
    <property type="entry name" value="ABC_TRANSPORTER_2"/>
    <property type="match status" value="1"/>
</dbReference>
<dbReference type="FunFam" id="3.40.50.300:FF:000589">
    <property type="entry name" value="ABC transporter, ATP-binding subunit"/>
    <property type="match status" value="1"/>
</dbReference>
<comment type="similarity">
    <text evidence="9">Belongs to the ABC transporter superfamily. Drug exporter-1 (DrugE1) (TC 3.A.1.105) family.</text>
</comment>
<keyword evidence="5" id="KW-0547">Nucleotide-binding</keyword>
<dbReference type="InterPro" id="IPR025302">
    <property type="entry name" value="DrrA1/2-like_C"/>
</dbReference>
<evidence type="ECO:0000259" key="10">
    <source>
        <dbReference type="PROSITE" id="PS50893"/>
    </source>
</evidence>
<dbReference type="Proteomes" id="UP000485569">
    <property type="component" value="Unassembled WGS sequence"/>
</dbReference>
<sequence>MKPDFENKKDYFNLNNNNAIQTFNLTKKFGNRTAVNSINLAIQRGEIFALLGPNGAGKTTTIKMLCCLLKPTAGKAVVMGYDIEKEQLSVKQIINISPQETAVARNLTIMENLLLMGGVYGINKHETKTKAQELIELFGLSSRTKELAKKLSGGMQRRLNLAMALITNPQVLFLDEPTLGLDPQARKTVWIQIEKLKGNTTIFLTTHYLEEADALADHIAIIHQGNIVAQGSPTFLKESFSGKQTMMIKASGITDQIINTLKEKYLDVRKSDNEIIIQAKDLDFESIVDLLRDEGAKIKWLSMKEPSLDDVFLKLTEEEKNH</sequence>
<dbReference type="AlphaFoldDB" id="A0A1V5T0H6"/>
<comment type="subcellular location">
    <subcellularLocation>
        <location evidence="1">Cell membrane</location>
        <topology evidence="1">Peripheral membrane protein</topology>
        <orientation evidence="1">Cytoplasmic side</orientation>
    </subcellularLocation>
</comment>
<evidence type="ECO:0000256" key="3">
    <source>
        <dbReference type="ARBA" id="ARBA00022458"/>
    </source>
</evidence>
<evidence type="ECO:0000256" key="2">
    <source>
        <dbReference type="ARBA" id="ARBA00022448"/>
    </source>
</evidence>
<name>A0A1V5T0H6_9BACT</name>
<proteinExistence type="inferred from homology"/>
<dbReference type="InterPro" id="IPR003593">
    <property type="entry name" value="AAA+_ATPase"/>
</dbReference>
<organism evidence="11">
    <name type="scientific">Candidatus Atribacter allofermentans</name>
    <dbReference type="NCBI Taxonomy" id="1852833"/>
    <lineage>
        <taxon>Bacteria</taxon>
        <taxon>Pseudomonadati</taxon>
        <taxon>Atribacterota</taxon>
        <taxon>Atribacteria</taxon>
        <taxon>Atribacterales</taxon>
        <taxon>Atribacteraceae</taxon>
        <taxon>Atribacter</taxon>
    </lineage>
</organism>
<dbReference type="InterPro" id="IPR017871">
    <property type="entry name" value="ABC_transporter-like_CS"/>
</dbReference>
<keyword evidence="8" id="KW-0472">Membrane</keyword>
<evidence type="ECO:0000256" key="5">
    <source>
        <dbReference type="ARBA" id="ARBA00022741"/>
    </source>
</evidence>
<evidence type="ECO:0000256" key="6">
    <source>
        <dbReference type="ARBA" id="ARBA00022840"/>
    </source>
</evidence>
<dbReference type="GO" id="GO:0005524">
    <property type="term" value="F:ATP binding"/>
    <property type="evidence" value="ECO:0007669"/>
    <property type="project" value="UniProtKB-KW"/>
</dbReference>
<keyword evidence="11" id="KW-0378">Hydrolase</keyword>
<accession>A0A1V5T0H6</accession>
<comment type="caution">
    <text evidence="11">The sequence shown here is derived from an EMBL/GenBank/DDBJ whole genome shotgun (WGS) entry which is preliminary data.</text>
</comment>
<keyword evidence="6 11" id="KW-0067">ATP-binding</keyword>
<evidence type="ECO:0000256" key="8">
    <source>
        <dbReference type="ARBA" id="ARBA00023136"/>
    </source>
</evidence>
<gene>
    <name evidence="11" type="primary">drrA_1</name>
    <name evidence="11" type="ORF">BWY41_00657</name>
</gene>
<dbReference type="SMART" id="SM00382">
    <property type="entry name" value="AAA"/>
    <property type="match status" value="1"/>
</dbReference>
<dbReference type="GO" id="GO:1900753">
    <property type="term" value="P:doxorubicin transport"/>
    <property type="evidence" value="ECO:0007669"/>
    <property type="project" value="InterPro"/>
</dbReference>
<dbReference type="Pfam" id="PF00005">
    <property type="entry name" value="ABC_tran"/>
    <property type="match status" value="1"/>
</dbReference>
<evidence type="ECO:0000256" key="4">
    <source>
        <dbReference type="ARBA" id="ARBA00022475"/>
    </source>
</evidence>
<dbReference type="PANTHER" id="PTHR43582:SF2">
    <property type="entry name" value="LINEARMYCIN RESISTANCE ATP-BINDING PROTEIN LNRL"/>
    <property type="match status" value="1"/>
</dbReference>
<reference evidence="11" key="1">
    <citation type="submission" date="2017-02" db="EMBL/GenBank/DDBJ databases">
        <title>Delving into the versatile metabolic prowess of the omnipresent phylum Bacteroidetes.</title>
        <authorList>
            <person name="Nobu M.K."/>
            <person name="Mei R."/>
            <person name="Narihiro T."/>
            <person name="Kuroda K."/>
            <person name="Liu W.-T."/>
        </authorList>
    </citation>
    <scope>NUCLEOTIDE SEQUENCE</scope>
    <source>
        <strain evidence="11">ADurb.Bin276</strain>
    </source>
</reference>
<evidence type="ECO:0000256" key="1">
    <source>
        <dbReference type="ARBA" id="ARBA00004413"/>
    </source>
</evidence>
<dbReference type="InterPro" id="IPR005894">
    <property type="entry name" value="DrrA"/>
</dbReference>
<dbReference type="InterPro" id="IPR027417">
    <property type="entry name" value="P-loop_NTPase"/>
</dbReference>
<evidence type="ECO:0000256" key="7">
    <source>
        <dbReference type="ARBA" id="ARBA00022967"/>
    </source>
</evidence>
<dbReference type="PROSITE" id="PS00211">
    <property type="entry name" value="ABC_TRANSPORTER_1"/>
    <property type="match status" value="1"/>
</dbReference>
<feature type="domain" description="ABC transporter" evidence="10">
    <location>
        <begin position="20"/>
        <end position="249"/>
    </location>
</feature>
<dbReference type="GO" id="GO:0005886">
    <property type="term" value="C:plasma membrane"/>
    <property type="evidence" value="ECO:0007669"/>
    <property type="project" value="UniProtKB-SubCell"/>
</dbReference>
<evidence type="ECO:0000313" key="11">
    <source>
        <dbReference type="EMBL" id="OQA60256.1"/>
    </source>
</evidence>
<dbReference type="Gene3D" id="3.40.50.300">
    <property type="entry name" value="P-loop containing nucleotide triphosphate hydrolases"/>
    <property type="match status" value="1"/>
</dbReference>
<dbReference type="PANTHER" id="PTHR43582">
    <property type="entry name" value="LINEARMYCIN RESISTANCE ATP-BINDING PROTEIN LNRL"/>
    <property type="match status" value="1"/>
</dbReference>
<protein>
    <submittedName>
        <fullName evidence="11">Daunorubicin/doxorubicin resistance ATP-binding protein DrrA</fullName>
        <ecNumber evidence="11">3.6.3.-</ecNumber>
    </submittedName>
</protein>